<keyword evidence="3" id="KW-1185">Reference proteome</keyword>
<dbReference type="RefSeq" id="WP_372434164.1">
    <property type="nucleotide sequence ID" value="NZ_JAFBBP010000001.1"/>
</dbReference>
<dbReference type="Gene3D" id="3.60.15.10">
    <property type="entry name" value="Ribonuclease Z/Hydroxyacylglutathione hydrolase-like"/>
    <property type="match status" value="1"/>
</dbReference>
<accession>A0ABS2LWY5</accession>
<dbReference type="InterPro" id="IPR052159">
    <property type="entry name" value="Competence_DNA_uptake"/>
</dbReference>
<dbReference type="PANTHER" id="PTHR30619">
    <property type="entry name" value="DNA INTERNALIZATION/COMPETENCE PROTEIN COMEC/REC2"/>
    <property type="match status" value="1"/>
</dbReference>
<dbReference type="InterPro" id="IPR036866">
    <property type="entry name" value="RibonucZ/Hydroxyglut_hydro"/>
</dbReference>
<evidence type="ECO:0000259" key="1">
    <source>
        <dbReference type="Pfam" id="PF00753"/>
    </source>
</evidence>
<evidence type="ECO:0000313" key="3">
    <source>
        <dbReference type="Proteomes" id="UP000764837"/>
    </source>
</evidence>
<dbReference type="Pfam" id="PF00753">
    <property type="entry name" value="Lactamase_B"/>
    <property type="match status" value="1"/>
</dbReference>
<organism evidence="2 3">
    <name type="scientific">Micromonospora luteifusca</name>
    <dbReference type="NCBI Taxonomy" id="709860"/>
    <lineage>
        <taxon>Bacteria</taxon>
        <taxon>Bacillati</taxon>
        <taxon>Actinomycetota</taxon>
        <taxon>Actinomycetes</taxon>
        <taxon>Micromonosporales</taxon>
        <taxon>Micromonosporaceae</taxon>
        <taxon>Micromonospora</taxon>
    </lineage>
</organism>
<evidence type="ECO:0000313" key="2">
    <source>
        <dbReference type="EMBL" id="MBM7492687.1"/>
    </source>
</evidence>
<dbReference type="Proteomes" id="UP000764837">
    <property type="component" value="Unassembled WGS sequence"/>
</dbReference>
<dbReference type="PANTHER" id="PTHR30619:SF1">
    <property type="entry name" value="RECOMBINATION PROTEIN 2"/>
    <property type="match status" value="1"/>
</dbReference>
<name>A0ABS2LWY5_9ACTN</name>
<sequence length="358" mass="38570">MGFSVTDITSVDSDLDVTVLDVGHGNAAVVRDGSNCAVIDAAPGDMVLTELERTHCSHIEHLIISHSDSDHAGGGPSLILDDSRTVGTVWFNPDSEKQTKIWERLLRAVHTRVRRGGLRGHQMLHTEIGQELTCGRARLEVRHPSILMAGMGPTSRKTSLGVLETNTLSIVIRVHLAEMPAVLLAADIDAIGFKHMLDCGQELAAPVLVFPHHGGLPGHSSGVHEFAKELVQRVQPKMVVFSIRSGHRPANPNLEILRGVREGAPNAHIACTQLSTHCHQNEIPVPSQHLAAKSASGRKKGRCCAGTITVTHTSAGLAYDPPIEGHRAFVVAHIERPACMIEGNIPRPRAELDKPSQP</sequence>
<gene>
    <name evidence="2" type="ORF">JOD64_003909</name>
</gene>
<dbReference type="EMBL" id="JAFBBP010000001">
    <property type="protein sequence ID" value="MBM7492687.1"/>
    <property type="molecule type" value="Genomic_DNA"/>
</dbReference>
<dbReference type="InterPro" id="IPR001279">
    <property type="entry name" value="Metallo-B-lactamas"/>
</dbReference>
<comment type="caution">
    <text evidence="2">The sequence shown here is derived from an EMBL/GenBank/DDBJ whole genome shotgun (WGS) entry which is preliminary data.</text>
</comment>
<feature type="domain" description="Metallo-beta-lactamase" evidence="1">
    <location>
        <begin position="21"/>
        <end position="78"/>
    </location>
</feature>
<dbReference type="SUPFAM" id="SSF56281">
    <property type="entry name" value="Metallo-hydrolase/oxidoreductase"/>
    <property type="match status" value="1"/>
</dbReference>
<protein>
    <submittedName>
        <fullName evidence="2">Competence protein ComEC</fullName>
    </submittedName>
</protein>
<reference evidence="2 3" key="1">
    <citation type="submission" date="2021-01" db="EMBL/GenBank/DDBJ databases">
        <title>Sequencing the genomes of 1000 actinobacteria strains.</title>
        <authorList>
            <person name="Klenk H.-P."/>
        </authorList>
    </citation>
    <scope>NUCLEOTIDE SEQUENCE [LARGE SCALE GENOMIC DNA]</scope>
    <source>
        <strain evidence="2 3">DSM 100204</strain>
    </source>
</reference>
<proteinExistence type="predicted"/>